<keyword evidence="2" id="KW-1185">Reference proteome</keyword>
<sequence length="533" mass="58881">MLRPVERGSNSYRHLSAAPGYDFNAQQSETATDGFPLPLCNFFPSTMTRNPSQGTHFCLPYELTAKIFIACLPRDRRIQPKPGNAPLLLAQVCRKWREATLCTPELWRAISFYLGREKGGLGIGGAVATLDLWLSRSAPCSVSVVIISCTTGDLPSKLFTVLAAYSARWERVELDLRGHNPSNIRRIAGSFPRLRMLSILIGDEDHPALIQQRGPVLFPQLSALSLTTLATLRRQPAVLSTSPITALTYNTMGRNLVDPWKACTIFFAYFKHLRHLTLAPIPPDFHRGKYSGIMPNIPELETLCIVGDPHFLEFLVVPSLKSLSVALTSEDDAAATQSFLFRSQCALKHLSITIEPFLTADACLETMLVSSLLSFELVFRANTDAQSTASWGAVFASFLQHPGGVLPALRTLVIIDSTVTAPQVLHLPHRAFLDIAHHFSNTGLERAEYHIPHGPMEDDFRLEQKESAVLKALIGQGLDIRLSYGGKRLPATWIDSDGPEDRDYLPILPSGSETSGSFSETTSRVFRPFSFHS</sequence>
<dbReference type="EMBL" id="JACAZF010000003">
    <property type="protein sequence ID" value="KAF7309302.1"/>
    <property type="molecule type" value="Genomic_DNA"/>
</dbReference>
<dbReference type="AlphaFoldDB" id="A0A8H6W931"/>
<comment type="caution">
    <text evidence="1">The sequence shown here is derived from an EMBL/GenBank/DDBJ whole genome shotgun (WGS) entry which is preliminary data.</text>
</comment>
<dbReference type="Proteomes" id="UP000636479">
    <property type="component" value="Unassembled WGS sequence"/>
</dbReference>
<dbReference type="OrthoDB" id="2269034at2759"/>
<dbReference type="GeneID" id="59342383"/>
<name>A0A8H6W931_9AGAR</name>
<accession>A0A8H6W931</accession>
<gene>
    <name evidence="1" type="ORF">MIND_00300500</name>
</gene>
<protein>
    <submittedName>
        <fullName evidence="1">F-box domain-containing protein</fullName>
    </submittedName>
</protein>
<dbReference type="RefSeq" id="XP_037222752.1">
    <property type="nucleotide sequence ID" value="XM_037359867.1"/>
</dbReference>
<evidence type="ECO:0000313" key="1">
    <source>
        <dbReference type="EMBL" id="KAF7309302.1"/>
    </source>
</evidence>
<organism evidence="1 2">
    <name type="scientific">Mycena indigotica</name>
    <dbReference type="NCBI Taxonomy" id="2126181"/>
    <lineage>
        <taxon>Eukaryota</taxon>
        <taxon>Fungi</taxon>
        <taxon>Dikarya</taxon>
        <taxon>Basidiomycota</taxon>
        <taxon>Agaricomycotina</taxon>
        <taxon>Agaricomycetes</taxon>
        <taxon>Agaricomycetidae</taxon>
        <taxon>Agaricales</taxon>
        <taxon>Marasmiineae</taxon>
        <taxon>Mycenaceae</taxon>
        <taxon>Mycena</taxon>
    </lineage>
</organism>
<reference evidence="1" key="1">
    <citation type="submission" date="2020-05" db="EMBL/GenBank/DDBJ databases">
        <title>Mycena genomes resolve the evolution of fungal bioluminescence.</title>
        <authorList>
            <person name="Tsai I.J."/>
        </authorList>
    </citation>
    <scope>NUCLEOTIDE SEQUENCE</scope>
    <source>
        <strain evidence="1">171206Taipei</strain>
    </source>
</reference>
<evidence type="ECO:0000313" key="2">
    <source>
        <dbReference type="Proteomes" id="UP000636479"/>
    </source>
</evidence>
<proteinExistence type="predicted"/>